<evidence type="ECO:0000313" key="1">
    <source>
        <dbReference type="EMBL" id="MBP0491835.1"/>
    </source>
</evidence>
<reference evidence="1" key="1">
    <citation type="submission" date="2021-03" db="EMBL/GenBank/DDBJ databases">
        <authorList>
            <person name="So Y."/>
        </authorList>
    </citation>
    <scope>NUCLEOTIDE SEQUENCE</scope>
    <source>
        <strain evidence="1">SG15</strain>
    </source>
</reference>
<sequence>MIGTTPALYALGGGPVRLVGQGVLSPQVAFSRASTAFATGADGTAWQAAGVDAPRLSGAARRLLMEGQRTNLIQNPGNAGAAAGPLGSGGALPTGWGISTGINYEIAPVTRWGLPGVDIRFVGTPNTANARALSPGSFTTGTAGAQHAFSALVALVAGALPASLSSFVFRNGSETDIGVTFLPGAAPQRLSFTKTLPSTTVGPQFRWTFTNTTTAVDFTLFVSAWQVEAGGFVSTPVFPPAGTSAASTRAADLASLALGTARAARGTLAGTFLLPQAAPAGIELGLLQLDDGSEGNRIAFRIGAGGVTAGVQVVSGGSTAATLAGTAVTPGTAFRAALAWDPGGVALCLGGGAVQSYAGAPPPGLARLLIGRAAFGEIGPLDLHASRLPDSGLQALTTA</sequence>
<dbReference type="RefSeq" id="WP_209370742.1">
    <property type="nucleotide sequence ID" value="NZ_JAGIZA010000002.1"/>
</dbReference>
<protein>
    <submittedName>
        <fullName evidence="1">Uncharacterized protein</fullName>
    </submittedName>
</protein>
<accession>A0A940MVP6</accession>
<comment type="caution">
    <text evidence="1">The sequence shown here is derived from an EMBL/GenBank/DDBJ whole genome shotgun (WGS) entry which is preliminary data.</text>
</comment>
<evidence type="ECO:0000313" key="2">
    <source>
        <dbReference type="Proteomes" id="UP000677537"/>
    </source>
</evidence>
<dbReference type="Proteomes" id="UP000677537">
    <property type="component" value="Unassembled WGS sequence"/>
</dbReference>
<gene>
    <name evidence="1" type="ORF">J5Y10_03485</name>
</gene>
<organism evidence="1 2">
    <name type="scientific">Roseomonas indoligenes</name>
    <dbReference type="NCBI Taxonomy" id="2820811"/>
    <lineage>
        <taxon>Bacteria</taxon>
        <taxon>Pseudomonadati</taxon>
        <taxon>Pseudomonadota</taxon>
        <taxon>Alphaproteobacteria</taxon>
        <taxon>Acetobacterales</taxon>
        <taxon>Roseomonadaceae</taxon>
        <taxon>Roseomonas</taxon>
    </lineage>
</organism>
<proteinExistence type="predicted"/>
<name>A0A940MVP6_9PROT</name>
<keyword evidence="2" id="KW-1185">Reference proteome</keyword>
<dbReference type="AlphaFoldDB" id="A0A940MVP6"/>
<dbReference type="EMBL" id="JAGIZA010000002">
    <property type="protein sequence ID" value="MBP0491835.1"/>
    <property type="molecule type" value="Genomic_DNA"/>
</dbReference>